<feature type="region of interest" description="Disordered" evidence="2">
    <location>
        <begin position="858"/>
        <end position="877"/>
    </location>
</feature>
<evidence type="ECO:0000256" key="2">
    <source>
        <dbReference type="SAM" id="MobiDB-lite"/>
    </source>
</evidence>
<feature type="compositionally biased region" description="Basic residues" evidence="2">
    <location>
        <begin position="331"/>
        <end position="344"/>
    </location>
</feature>
<name>A0A2R5G3X2_9STRA</name>
<feature type="region of interest" description="Disordered" evidence="2">
    <location>
        <begin position="425"/>
        <end position="462"/>
    </location>
</feature>
<protein>
    <recommendedName>
        <fullName evidence="3">WW domain-containing protein</fullName>
    </recommendedName>
</protein>
<comment type="caution">
    <text evidence="4">The sequence shown here is derived from an EMBL/GenBank/DDBJ whole genome shotgun (WGS) entry which is preliminary data.</text>
</comment>
<dbReference type="CDD" id="cd00201">
    <property type="entry name" value="WW"/>
    <property type="match status" value="1"/>
</dbReference>
<feature type="region of interest" description="Disordered" evidence="2">
    <location>
        <begin position="158"/>
        <end position="177"/>
    </location>
</feature>
<dbReference type="Pfam" id="PF00397">
    <property type="entry name" value="WW"/>
    <property type="match status" value="1"/>
</dbReference>
<dbReference type="SMART" id="SM00456">
    <property type="entry name" value="WW"/>
    <property type="match status" value="1"/>
</dbReference>
<dbReference type="InterPro" id="IPR036020">
    <property type="entry name" value="WW_dom_sf"/>
</dbReference>
<proteinExistence type="predicted"/>
<accession>A0A2R5G3X2</accession>
<dbReference type="InterPro" id="IPR001202">
    <property type="entry name" value="WW_dom"/>
</dbReference>
<evidence type="ECO:0000259" key="3">
    <source>
        <dbReference type="PROSITE" id="PS50020"/>
    </source>
</evidence>
<organism evidence="4 5">
    <name type="scientific">Hondaea fermentalgiana</name>
    <dbReference type="NCBI Taxonomy" id="2315210"/>
    <lineage>
        <taxon>Eukaryota</taxon>
        <taxon>Sar</taxon>
        <taxon>Stramenopiles</taxon>
        <taxon>Bigyra</taxon>
        <taxon>Labyrinthulomycetes</taxon>
        <taxon>Thraustochytrida</taxon>
        <taxon>Thraustochytriidae</taxon>
        <taxon>Hondaea</taxon>
    </lineage>
</organism>
<dbReference type="Proteomes" id="UP000241890">
    <property type="component" value="Unassembled WGS sequence"/>
</dbReference>
<sequence length="965" mass="109419">MAAQSPHSRVPGEAQLPSGWAETKDSYGRTYFLHRESGHSCWVRPVAVQLPWKFRDAATTLGHLLSRGMNREWVRITLEADEDRVKLFTALYHLVLEDVTKERYEEAGLNNADQEALPTLAACHKRARALKIKVKDYALFLERAVRGLPIKVRDLTTQSPAAAATSQDRPKTPGSCKSCKSGRHFHFEPMVETTSPTPGSLSLAEYGSLQAQQFRAKRAQEMETALDMKRAAEGHFGSPRHEGSRTPKAALPSIRLVKKDETGPVAQPASPPVVLRVVTSSEKNIPAEEVCTPPEEDDHLEDTSHAHEENEDEAEDEETQTQTQTEIPQRRPSRGRPQPRQRQRQRAEVHEDEYHSDDDGNGDALAMALAENERYRARIKQVQRERDDAMDELAELRENLTEQLERERIERAALTRELHTQRQQFQKVLQDQRNSQDHTDQAAVRLKEDGETKGAGEEPGLGLDYAKSELLDAKVTISRMTQRCKRLENELSRMRAQAQAQHSPASHGGDDHVQDALMRFKTAQDRLVESEEEVSTLSLHADELQRQLREAEQGRAKASQEALELRLDRDQALAALKQKHSDEMATVKRSQALELAQALCSAKEHYRANLEAQREKFVNQGRMLEEQLQARLRAQSKSHVDALAQLRSAHESSLQEAVEEGRKREREHSEEALADADAIHQAWAAQTRRRGAVALLNSVWSKSRFVALGHAFAVWTRVLERDRANELVEVYGAAIDQTAAGARIALVWAKVLSRAMALAFSKWRTRATQGLGVDPVRPALYQKEPLYPGELRRKLRRRLKHQRMFGEIDRLCDGLEVNTNGKVEPRSFHRALLQREVAWHKLGREFDGALMAAFVPENRRSERRSASKTQQMDQPSDDWRLGAGVAIQRLDALAQRRNLLLKSKAWTCLKRTTTAPRGAPRLGDFMRNMETEALQEEVRALHVQLGASKAEAWKYKRKLLANYLR</sequence>
<dbReference type="AlphaFoldDB" id="A0A2R5G3X2"/>
<gene>
    <name evidence="4" type="ORF">FCC1311_012262</name>
</gene>
<dbReference type="PROSITE" id="PS50020">
    <property type="entry name" value="WW_DOMAIN_2"/>
    <property type="match status" value="1"/>
</dbReference>
<feature type="compositionally biased region" description="Basic and acidic residues" evidence="2">
    <location>
        <begin position="434"/>
        <end position="456"/>
    </location>
</feature>
<feature type="compositionally biased region" description="Basic and acidic residues" evidence="2">
    <location>
        <begin position="659"/>
        <end position="671"/>
    </location>
</feature>
<reference evidence="4 5" key="1">
    <citation type="submission" date="2017-12" db="EMBL/GenBank/DDBJ databases">
        <title>Sequencing, de novo assembly and annotation of complete genome of a new Thraustochytrid species, strain FCC1311.</title>
        <authorList>
            <person name="Sedici K."/>
            <person name="Godart F."/>
            <person name="Aiese Cigliano R."/>
            <person name="Sanseverino W."/>
            <person name="Barakat M."/>
            <person name="Ortet P."/>
            <person name="Marechal E."/>
            <person name="Cagnac O."/>
            <person name="Amato A."/>
        </authorList>
    </citation>
    <scope>NUCLEOTIDE SEQUENCE [LARGE SCALE GENOMIC DNA]</scope>
</reference>
<feature type="coiled-coil region" evidence="1">
    <location>
        <begin position="470"/>
        <end position="568"/>
    </location>
</feature>
<feature type="coiled-coil region" evidence="1">
    <location>
        <begin position="365"/>
        <end position="424"/>
    </location>
</feature>
<feature type="region of interest" description="Disordered" evidence="2">
    <location>
        <begin position="1"/>
        <end position="21"/>
    </location>
</feature>
<dbReference type="InParanoid" id="A0A2R5G3X2"/>
<feature type="region of interest" description="Disordered" evidence="2">
    <location>
        <begin position="651"/>
        <end position="671"/>
    </location>
</feature>
<keyword evidence="1" id="KW-0175">Coiled coil</keyword>
<evidence type="ECO:0000256" key="1">
    <source>
        <dbReference type="SAM" id="Coils"/>
    </source>
</evidence>
<dbReference type="Gene3D" id="2.20.70.10">
    <property type="match status" value="1"/>
</dbReference>
<dbReference type="EMBL" id="BEYU01000010">
    <property type="protein sequence ID" value="GBG25009.1"/>
    <property type="molecule type" value="Genomic_DNA"/>
</dbReference>
<evidence type="ECO:0000313" key="5">
    <source>
        <dbReference type="Proteomes" id="UP000241890"/>
    </source>
</evidence>
<feature type="region of interest" description="Disordered" evidence="2">
    <location>
        <begin position="285"/>
        <end position="363"/>
    </location>
</feature>
<dbReference type="PROSITE" id="PS01159">
    <property type="entry name" value="WW_DOMAIN_1"/>
    <property type="match status" value="1"/>
</dbReference>
<evidence type="ECO:0000313" key="4">
    <source>
        <dbReference type="EMBL" id="GBG25009.1"/>
    </source>
</evidence>
<dbReference type="SUPFAM" id="SSF51045">
    <property type="entry name" value="WW domain"/>
    <property type="match status" value="1"/>
</dbReference>
<keyword evidence="5" id="KW-1185">Reference proteome</keyword>
<feature type="compositionally biased region" description="Acidic residues" evidence="2">
    <location>
        <begin position="309"/>
        <end position="319"/>
    </location>
</feature>
<feature type="domain" description="WW" evidence="3">
    <location>
        <begin position="14"/>
        <end position="47"/>
    </location>
</feature>